<keyword evidence="4" id="KW-1185">Reference proteome</keyword>
<gene>
    <name evidence="3" type="ORF">MCOS_LOCUS9116</name>
</gene>
<name>A0A0R3UMX3_MESCO</name>
<comment type="similarity">
    <text evidence="2">Belongs to the actin family.</text>
</comment>
<organism evidence="3 4">
    <name type="scientific">Mesocestoides corti</name>
    <name type="common">Flatworm</name>
    <dbReference type="NCBI Taxonomy" id="53468"/>
    <lineage>
        <taxon>Eukaryota</taxon>
        <taxon>Metazoa</taxon>
        <taxon>Spiralia</taxon>
        <taxon>Lophotrochozoa</taxon>
        <taxon>Platyhelminthes</taxon>
        <taxon>Cestoda</taxon>
        <taxon>Eucestoda</taxon>
        <taxon>Cyclophyllidea</taxon>
        <taxon>Mesocestoididae</taxon>
        <taxon>Mesocestoides</taxon>
    </lineage>
</organism>
<dbReference type="InterPro" id="IPR004000">
    <property type="entry name" value="Actin"/>
</dbReference>
<dbReference type="CDD" id="cd10206">
    <property type="entry name" value="ASKHA_NBD_Arp8-like"/>
    <property type="match status" value="1"/>
</dbReference>
<comment type="function">
    <text evidence="1">Actins are highly conserved proteins that are involved in various types of cell motility and are ubiquitously expressed in all eukaryotic cells.</text>
</comment>
<accession>A0A0R3UMX3</accession>
<proteinExistence type="inferred from homology"/>
<dbReference type="OrthoDB" id="5572108at2759"/>
<reference evidence="5" key="2">
    <citation type="submission" date="2019-11" db="UniProtKB">
        <authorList>
            <consortium name="WormBaseParasite"/>
        </authorList>
    </citation>
    <scope>IDENTIFICATION</scope>
</reference>
<sequence>MTKLSHIASKTVIIHPGSTLLRIGLAIDENPKVFLHCIAREYRKSSNENLSCFPSRAHSLQYCADNESDMSAFFDGSSHLTSLSIDNRLHEALNKAGSHSEPSLVTSRSNFIPFLRGFKAVGSGCYKLEWPIASGPFNEEFTPSNCVQDLEDMWTYAIEHYLNIPKENFHHYSVILLIEDVFVRREVRQIVDMLLRNLKFARLVVQQASVCATYGVGLPTACVVDFGFQKTSISCVDEGISIPDVRVTLPVGVSDCLRTLHAAMKHHSRDKPLILERLKEIGYQTFPDTKLLFNAMFDADTAVTKCLLAQQLEGNTPSDITIDIPPEHKQSLPVASVVGVHLTPYFPKSESLLPEYQTPSIEAPEPDDPFDEVYIAATAREKKRKLQVDVLSARGDDVGTFDPKISKVQRLSSFKNLAEAIIWSIRQAAAAVAASAIESDVVSASYSDGKSDHLRQRLLGCILLVGGGATNLGGHLLSRQLTRELQQLVGDGSTVEVLLRPRGVADLAWQGAKLMLNTDSISDLWLTPSEWLRYGSRLLREKAPFPW</sequence>
<dbReference type="PANTHER" id="PTHR11937">
    <property type="entry name" value="ACTIN"/>
    <property type="match status" value="1"/>
</dbReference>
<dbReference type="STRING" id="53468.A0A0R3UMX3"/>
<evidence type="ECO:0000256" key="2">
    <source>
        <dbReference type="RuleBase" id="RU000487"/>
    </source>
</evidence>
<dbReference type="SUPFAM" id="SSF53067">
    <property type="entry name" value="Actin-like ATPase domain"/>
    <property type="match status" value="2"/>
</dbReference>
<dbReference type="Gene3D" id="3.30.420.40">
    <property type="match status" value="2"/>
</dbReference>
<dbReference type="InterPro" id="IPR043129">
    <property type="entry name" value="ATPase_NBD"/>
</dbReference>
<dbReference type="WBParaSite" id="MCU_007881-RA">
    <property type="protein sequence ID" value="MCU_007881-RA"/>
    <property type="gene ID" value="MCU_007881"/>
</dbReference>
<evidence type="ECO:0000313" key="4">
    <source>
        <dbReference type="Proteomes" id="UP000267029"/>
    </source>
</evidence>
<protein>
    <submittedName>
        <fullName evidence="5">Actin-related protein 8</fullName>
    </submittedName>
</protein>
<dbReference type="SMART" id="SM00268">
    <property type="entry name" value="ACTIN"/>
    <property type="match status" value="1"/>
</dbReference>
<evidence type="ECO:0000313" key="5">
    <source>
        <dbReference type="WBParaSite" id="MCU_007881-RA"/>
    </source>
</evidence>
<dbReference type="AlphaFoldDB" id="A0A0R3UMX3"/>
<dbReference type="Proteomes" id="UP000267029">
    <property type="component" value="Unassembled WGS sequence"/>
</dbReference>
<dbReference type="Pfam" id="PF00022">
    <property type="entry name" value="Actin"/>
    <property type="match status" value="1"/>
</dbReference>
<reference evidence="3 4" key="1">
    <citation type="submission" date="2018-10" db="EMBL/GenBank/DDBJ databases">
        <authorList>
            <consortium name="Pathogen Informatics"/>
        </authorList>
    </citation>
    <scope>NUCLEOTIDE SEQUENCE [LARGE SCALE GENOMIC DNA]</scope>
</reference>
<evidence type="ECO:0000256" key="1">
    <source>
        <dbReference type="ARBA" id="ARBA00003520"/>
    </source>
</evidence>
<evidence type="ECO:0000313" key="3">
    <source>
        <dbReference type="EMBL" id="VDD83113.1"/>
    </source>
</evidence>
<dbReference type="EMBL" id="UXSR01005644">
    <property type="protein sequence ID" value="VDD83113.1"/>
    <property type="molecule type" value="Genomic_DNA"/>
</dbReference>